<name>A0A3P1STL9_9GAMM</name>
<evidence type="ECO:0000256" key="1">
    <source>
        <dbReference type="SAM" id="Phobius"/>
    </source>
</evidence>
<gene>
    <name evidence="2" type="ORF">EHS89_05490</name>
</gene>
<dbReference type="Proteomes" id="UP000267535">
    <property type="component" value="Unassembled WGS sequence"/>
</dbReference>
<dbReference type="PANTHER" id="PTHR35337">
    <property type="entry name" value="SLR1478 PROTEIN"/>
    <property type="match status" value="1"/>
</dbReference>
<protein>
    <submittedName>
        <fullName evidence="2">Stage II sporulation protein M</fullName>
    </submittedName>
</protein>
<organism evidence="2 3">
    <name type="scientific">Amphritea balenae</name>
    <dbReference type="NCBI Taxonomy" id="452629"/>
    <lineage>
        <taxon>Bacteria</taxon>
        <taxon>Pseudomonadati</taxon>
        <taxon>Pseudomonadota</taxon>
        <taxon>Gammaproteobacteria</taxon>
        <taxon>Oceanospirillales</taxon>
        <taxon>Oceanospirillaceae</taxon>
        <taxon>Amphritea</taxon>
    </lineage>
</organism>
<keyword evidence="1" id="KW-0472">Membrane</keyword>
<feature type="transmembrane region" description="Helical" evidence="1">
    <location>
        <begin position="108"/>
        <end position="129"/>
    </location>
</feature>
<reference evidence="2 3" key="1">
    <citation type="submission" date="2018-11" db="EMBL/GenBank/DDBJ databases">
        <title>The draft genome sequence of Amphritea balenae JAMM 1525T.</title>
        <authorList>
            <person name="Fang Z."/>
            <person name="Zhang Y."/>
            <person name="Han X."/>
        </authorList>
    </citation>
    <scope>NUCLEOTIDE SEQUENCE [LARGE SCALE GENOMIC DNA]</scope>
    <source>
        <strain evidence="2 3">JAMM 1525</strain>
    </source>
</reference>
<evidence type="ECO:0000313" key="3">
    <source>
        <dbReference type="Proteomes" id="UP000267535"/>
    </source>
</evidence>
<dbReference type="RefSeq" id="WP_124925123.1">
    <property type="nucleotide sequence ID" value="NZ_BMOH01000003.1"/>
</dbReference>
<keyword evidence="1" id="KW-0812">Transmembrane</keyword>
<keyword evidence="3" id="KW-1185">Reference proteome</keyword>
<evidence type="ECO:0000313" key="2">
    <source>
        <dbReference type="EMBL" id="RRD00542.1"/>
    </source>
</evidence>
<dbReference type="EMBL" id="RQXV01000002">
    <property type="protein sequence ID" value="RRD00542.1"/>
    <property type="molecule type" value="Genomic_DNA"/>
</dbReference>
<feature type="transmembrane region" description="Helical" evidence="1">
    <location>
        <begin position="236"/>
        <end position="255"/>
    </location>
</feature>
<dbReference type="AlphaFoldDB" id="A0A3P1STL9"/>
<dbReference type="OrthoDB" id="9792847at2"/>
<keyword evidence="1" id="KW-1133">Transmembrane helix</keyword>
<proteinExistence type="predicted"/>
<sequence length="329" mass="37371">MKQEAFEDRYQSIWDQLDEQLSDLEKFRLRRASKDELPTNLPQLYRQVCNHYALARARRYSPLLVEQLHRLVLRGHQQLYTRRGGWFWRFLSFVAVEFPRSLRRNLSYFWVALALFLVPGLLLGSLCMLDDNLIYSVMSDAEVAKMEEMYRPDNNRPGRTIERSADSDFAMFGFYIFNNIGIGFRTFAMGILAGVGTVFTLFYNGLVIGGVAGYLSSLGYYETFWPFVSGHSALELTAIVICGAAGLMLGRGVIAPGRYRRLDAIRLQAGLAVPLVMGAGLMLLAAAFIEAFWSASDLPNMIKYLFGILMWVLMTLYFIYAGRGDDGTR</sequence>
<dbReference type="InterPro" id="IPR002798">
    <property type="entry name" value="SpoIIM-like"/>
</dbReference>
<feature type="transmembrane region" description="Helical" evidence="1">
    <location>
        <begin position="187"/>
        <end position="216"/>
    </location>
</feature>
<dbReference type="PANTHER" id="PTHR35337:SF1">
    <property type="entry name" value="SLR1478 PROTEIN"/>
    <property type="match status" value="1"/>
</dbReference>
<feature type="transmembrane region" description="Helical" evidence="1">
    <location>
        <begin position="267"/>
        <end position="289"/>
    </location>
</feature>
<dbReference type="Pfam" id="PF01944">
    <property type="entry name" value="SpoIIM"/>
    <property type="match status" value="1"/>
</dbReference>
<accession>A0A3P1STL9</accession>
<feature type="transmembrane region" description="Helical" evidence="1">
    <location>
        <begin position="301"/>
        <end position="320"/>
    </location>
</feature>
<comment type="caution">
    <text evidence="2">The sequence shown here is derived from an EMBL/GenBank/DDBJ whole genome shotgun (WGS) entry which is preliminary data.</text>
</comment>